<dbReference type="Proteomes" id="UP000252266">
    <property type="component" value="Unassembled WGS sequence"/>
</dbReference>
<protein>
    <recommendedName>
        <fullName evidence="10">MAPEG family protein</fullName>
    </recommendedName>
</protein>
<sequence>MLPIPVTVCLTGIFALMLIALSLNVSLRRRDLKLSLGDGGDKVLLRRIRAHGNFAENAPFCILVVLALEAVLATSGIIWLIAAAFVIARLLHAWGTLTGTLALIAPAMVIQHVVLGCAAIWLLFQSI</sequence>
<evidence type="ECO:0000256" key="4">
    <source>
        <dbReference type="ARBA" id="ARBA00023136"/>
    </source>
</evidence>
<evidence type="ECO:0000256" key="1">
    <source>
        <dbReference type="ARBA" id="ARBA00004370"/>
    </source>
</evidence>
<reference evidence="7 8" key="2">
    <citation type="submission" date="2017-08" db="EMBL/GenBank/DDBJ databases">
        <authorList>
            <person name="de Groot N.N."/>
        </authorList>
    </citation>
    <scope>NUCLEOTIDE SEQUENCE [LARGE SCALE GENOMIC DNA]</scope>
    <source>
        <strain evidence="7 8">USBA 78</strain>
    </source>
</reference>
<organism evidence="6 9">
    <name type="scientific">Thalassospira xiamenensis</name>
    <dbReference type="NCBI Taxonomy" id="220697"/>
    <lineage>
        <taxon>Bacteria</taxon>
        <taxon>Pseudomonadati</taxon>
        <taxon>Pseudomonadota</taxon>
        <taxon>Alphaproteobacteria</taxon>
        <taxon>Rhodospirillales</taxon>
        <taxon>Thalassospiraceae</taxon>
        <taxon>Thalassospira</taxon>
    </lineage>
</organism>
<evidence type="ECO:0000313" key="6">
    <source>
        <dbReference type="EMBL" id="RCK48104.1"/>
    </source>
</evidence>
<dbReference type="EMBL" id="JPWJ01000009">
    <property type="protein sequence ID" value="RCK48104.1"/>
    <property type="molecule type" value="Genomic_DNA"/>
</dbReference>
<gene>
    <name evidence="7" type="ORF">SAMN05428964_1011406</name>
    <name evidence="6" type="ORF">TH44_16410</name>
</gene>
<dbReference type="Proteomes" id="UP000219068">
    <property type="component" value="Unassembled WGS sequence"/>
</dbReference>
<dbReference type="GO" id="GO:0016020">
    <property type="term" value="C:membrane"/>
    <property type="evidence" value="ECO:0007669"/>
    <property type="project" value="UniProtKB-SubCell"/>
</dbReference>
<dbReference type="EMBL" id="OBMM01000001">
    <property type="protein sequence ID" value="SOB95155.1"/>
    <property type="molecule type" value="Genomic_DNA"/>
</dbReference>
<feature type="transmembrane region" description="Helical" evidence="5">
    <location>
        <begin position="6"/>
        <end position="27"/>
    </location>
</feature>
<feature type="transmembrane region" description="Helical" evidence="5">
    <location>
        <begin position="60"/>
        <end position="88"/>
    </location>
</feature>
<keyword evidence="2 5" id="KW-0812">Transmembrane</keyword>
<dbReference type="AlphaFoldDB" id="A0A154KPJ3"/>
<comment type="subcellular location">
    <subcellularLocation>
        <location evidence="1">Membrane</location>
    </subcellularLocation>
</comment>
<reference evidence="6 9" key="1">
    <citation type="submission" date="2014-07" db="EMBL/GenBank/DDBJ databases">
        <title>Draft genome sequence of Thalassospira xiamenensis IB13.</title>
        <authorList>
            <person name="Lai Q."/>
            <person name="Shao Z."/>
        </authorList>
    </citation>
    <scope>NUCLEOTIDE SEQUENCE [LARGE SCALE GENOMIC DNA]</scope>
    <source>
        <strain evidence="6 9">IB13</strain>
    </source>
</reference>
<evidence type="ECO:0000313" key="8">
    <source>
        <dbReference type="Proteomes" id="UP000219068"/>
    </source>
</evidence>
<dbReference type="InterPro" id="IPR023352">
    <property type="entry name" value="MAPEG-like_dom_sf"/>
</dbReference>
<keyword evidence="3 5" id="KW-1133">Transmembrane helix</keyword>
<evidence type="ECO:0000313" key="7">
    <source>
        <dbReference type="EMBL" id="SOB95155.1"/>
    </source>
</evidence>
<dbReference type="InterPro" id="IPR001129">
    <property type="entry name" value="Membr-assoc_MAPEG"/>
</dbReference>
<name>A0A154KPJ3_9PROT</name>
<evidence type="ECO:0000256" key="2">
    <source>
        <dbReference type="ARBA" id="ARBA00022692"/>
    </source>
</evidence>
<proteinExistence type="predicted"/>
<evidence type="ECO:0000256" key="5">
    <source>
        <dbReference type="SAM" id="Phobius"/>
    </source>
</evidence>
<evidence type="ECO:0008006" key="10">
    <source>
        <dbReference type="Google" id="ProtNLM"/>
    </source>
</evidence>
<dbReference type="Gene3D" id="1.20.120.550">
    <property type="entry name" value="Membrane associated eicosanoid/glutathione metabolism-like domain"/>
    <property type="match status" value="1"/>
</dbReference>
<dbReference type="RefSeq" id="WP_062952762.1">
    <property type="nucleotide sequence ID" value="NZ_JALLPZ010000001.1"/>
</dbReference>
<evidence type="ECO:0000313" key="9">
    <source>
        <dbReference type="Proteomes" id="UP000252266"/>
    </source>
</evidence>
<dbReference type="Pfam" id="PF01124">
    <property type="entry name" value="MAPEG"/>
    <property type="match status" value="1"/>
</dbReference>
<accession>A0A154KPJ3</accession>
<evidence type="ECO:0000256" key="3">
    <source>
        <dbReference type="ARBA" id="ARBA00022989"/>
    </source>
</evidence>
<dbReference type="PANTHER" id="PTHR35814:SF1">
    <property type="entry name" value="GLUTATHIONE S-TRANSFERASE-RELATED"/>
    <property type="match status" value="1"/>
</dbReference>
<dbReference type="PANTHER" id="PTHR35814">
    <property type="match status" value="1"/>
</dbReference>
<feature type="transmembrane region" description="Helical" evidence="5">
    <location>
        <begin position="100"/>
        <end position="124"/>
    </location>
</feature>
<keyword evidence="4 5" id="KW-0472">Membrane</keyword>
<dbReference type="SUPFAM" id="SSF161084">
    <property type="entry name" value="MAPEG domain-like"/>
    <property type="match status" value="1"/>
</dbReference>